<dbReference type="EMBL" id="LFIV01000066">
    <property type="protein sequence ID" value="KZL71850.1"/>
    <property type="molecule type" value="Genomic_DNA"/>
</dbReference>
<evidence type="ECO:0000313" key="2">
    <source>
        <dbReference type="EMBL" id="KZL71850.1"/>
    </source>
</evidence>
<feature type="compositionally biased region" description="Basic and acidic residues" evidence="1">
    <location>
        <begin position="357"/>
        <end position="386"/>
    </location>
</feature>
<name>A0A166TBU3_9PEZI</name>
<reference evidence="2 3" key="1">
    <citation type="submission" date="2015-06" db="EMBL/GenBank/DDBJ databases">
        <title>Survival trade-offs in plant roots during colonization by closely related pathogenic and mutualistic fungi.</title>
        <authorList>
            <person name="Hacquard S."/>
            <person name="Kracher B."/>
            <person name="Hiruma K."/>
            <person name="Weinman A."/>
            <person name="Muench P."/>
            <person name="Garrido Oter R."/>
            <person name="Ver Loren van Themaat E."/>
            <person name="Dallerey J.-F."/>
            <person name="Damm U."/>
            <person name="Henrissat B."/>
            <person name="Lespinet O."/>
            <person name="Thon M."/>
            <person name="Kemen E."/>
            <person name="McHardy A.C."/>
            <person name="Schulze-Lefert P."/>
            <person name="O'Connell R.J."/>
        </authorList>
    </citation>
    <scope>NUCLEOTIDE SEQUENCE [LARGE SCALE GENOMIC DNA]</scope>
    <source>
        <strain evidence="2 3">0861</strain>
    </source>
</reference>
<feature type="compositionally biased region" description="Polar residues" evidence="1">
    <location>
        <begin position="271"/>
        <end position="281"/>
    </location>
</feature>
<feature type="compositionally biased region" description="Basic and acidic residues" evidence="1">
    <location>
        <begin position="126"/>
        <end position="139"/>
    </location>
</feature>
<comment type="caution">
    <text evidence="2">The sequence shown here is derived from an EMBL/GenBank/DDBJ whole genome shotgun (WGS) entry which is preliminary data.</text>
</comment>
<feature type="compositionally biased region" description="Basic and acidic residues" evidence="1">
    <location>
        <begin position="222"/>
        <end position="231"/>
    </location>
</feature>
<accession>A0A166TBU3</accession>
<feature type="region of interest" description="Disordered" evidence="1">
    <location>
        <begin position="202"/>
        <end position="281"/>
    </location>
</feature>
<sequence length="469" mass="52463">MDKSNCCNLPCFPNTRDQSDGVPAIRAPPVPTPTTVDTPNKILAKWKPVYTQRTEGLKGWREHDSRDARAKTWHGNTTQRPSTYRKPREVIPPADEVEPPSPRNKHPKKTTRIPEEQEKPPVPPRAEARLKVSRKHTESPADPSALKGLRKKSQLDAFTGREEVTPAGNPSEKMTKKSTKAVAMFVSDENTSPMQLDVGQIQLEPKESQGTMKKPLRVSIRQPERKAKEKALQQNTQVGIEHPPVFQSGRMFRSLPGPPKVPGAERKERSAVTSHGTVTSSVDLPSTWKLTLSTSSSLEAAMKTASQEMETEVSKMPQSEGTLKQCLIEQPQPTAAREDKHGVPLPFPSNKENGPQPEEKPVQTRETFRDDDGSIPKGQDDRNINDRDVLRGLNIAISAACDEDVDTWIRQKTGVRIRRFLADLKAFETLGDEDEPDPVKERARKRRADSRKLKAQIRQSKAVREARAQ</sequence>
<feature type="region of interest" description="Disordered" evidence="1">
    <location>
        <begin position="12"/>
        <end position="39"/>
    </location>
</feature>
<evidence type="ECO:0000313" key="3">
    <source>
        <dbReference type="Proteomes" id="UP000076552"/>
    </source>
</evidence>
<proteinExistence type="predicted"/>
<feature type="compositionally biased region" description="Basic and acidic residues" evidence="1">
    <location>
        <begin position="55"/>
        <end position="70"/>
    </location>
</feature>
<feature type="region of interest" description="Disordered" evidence="1">
    <location>
        <begin position="52"/>
        <end position="178"/>
    </location>
</feature>
<feature type="compositionally biased region" description="Basic residues" evidence="1">
    <location>
        <begin position="442"/>
        <end position="455"/>
    </location>
</feature>
<feature type="region of interest" description="Disordered" evidence="1">
    <location>
        <begin position="429"/>
        <end position="469"/>
    </location>
</feature>
<organism evidence="2 3">
    <name type="scientific">Colletotrichum tofieldiae</name>
    <dbReference type="NCBI Taxonomy" id="708197"/>
    <lineage>
        <taxon>Eukaryota</taxon>
        <taxon>Fungi</taxon>
        <taxon>Dikarya</taxon>
        <taxon>Ascomycota</taxon>
        <taxon>Pezizomycotina</taxon>
        <taxon>Sordariomycetes</taxon>
        <taxon>Hypocreomycetidae</taxon>
        <taxon>Glomerellales</taxon>
        <taxon>Glomerellaceae</taxon>
        <taxon>Colletotrichum</taxon>
        <taxon>Colletotrichum spaethianum species complex</taxon>
    </lineage>
</organism>
<protein>
    <submittedName>
        <fullName evidence="2">Uncharacterized protein</fullName>
    </submittedName>
</protein>
<evidence type="ECO:0000256" key="1">
    <source>
        <dbReference type="SAM" id="MobiDB-lite"/>
    </source>
</evidence>
<dbReference type="STRING" id="708197.A0A166TBU3"/>
<keyword evidence="3" id="KW-1185">Reference proteome</keyword>
<dbReference type="AlphaFoldDB" id="A0A166TBU3"/>
<gene>
    <name evidence="2" type="ORF">CT0861_10137</name>
</gene>
<feature type="region of interest" description="Disordered" evidence="1">
    <location>
        <begin position="301"/>
        <end position="386"/>
    </location>
</feature>
<dbReference type="Proteomes" id="UP000076552">
    <property type="component" value="Unassembled WGS sequence"/>
</dbReference>